<dbReference type="AlphaFoldDB" id="A0A1G2GRT1"/>
<dbReference type="Pfam" id="PF07992">
    <property type="entry name" value="Pyr_redox_2"/>
    <property type="match status" value="1"/>
</dbReference>
<dbReference type="InterPro" id="IPR036188">
    <property type="entry name" value="FAD/NAD-bd_sf"/>
</dbReference>
<organism evidence="4 5">
    <name type="scientific">Candidatus Ryanbacteria bacterium RIFCSPLOWO2_01_FULL_48_26</name>
    <dbReference type="NCBI Taxonomy" id="1802126"/>
    <lineage>
        <taxon>Bacteria</taxon>
        <taxon>Candidatus Ryaniibacteriota</taxon>
    </lineage>
</organism>
<accession>A0A1G2GRT1</accession>
<comment type="caution">
    <text evidence="4">The sequence shown here is derived from an EMBL/GenBank/DDBJ whole genome shotgun (WGS) entry which is preliminary data.</text>
</comment>
<dbReference type="PRINTS" id="PR00469">
    <property type="entry name" value="PNDRDTASEII"/>
</dbReference>
<dbReference type="Proteomes" id="UP000179106">
    <property type="component" value="Unassembled WGS sequence"/>
</dbReference>
<dbReference type="InterPro" id="IPR050097">
    <property type="entry name" value="Ferredoxin-NADP_redctase_2"/>
</dbReference>
<sequence>DNFIEQGKNQGAEFIHEEVVHAEKQESEIFIVRTATRREFFGKNLILAHGANYIKANLPGEKEYAGKGVHYCALCDGPTYKGKDVIVLGNGNLAAEEAVELSAYVKTARIVSHSPQVNFSREYAAILKEKNISVCVGRIKKIDSDGTKAHSATLDTTSLNSQVFKDVVESTTDDGNKIFFDGLFISLGVASSQIFAQKLGLELAGDFIKTDGNMRTSADGIWAVGMARGGVNQIVKSVGDGGIAAVDAIKKIKGLPSFIDHA</sequence>
<dbReference type="STRING" id="1802126.A3B25_02415"/>
<dbReference type="PRINTS" id="PR00368">
    <property type="entry name" value="FADPNR"/>
</dbReference>
<dbReference type="Gene3D" id="3.50.50.60">
    <property type="entry name" value="FAD/NAD(P)-binding domain"/>
    <property type="match status" value="2"/>
</dbReference>
<evidence type="ECO:0000256" key="2">
    <source>
        <dbReference type="ARBA" id="ARBA00023002"/>
    </source>
</evidence>
<keyword evidence="2" id="KW-0560">Oxidoreductase</keyword>
<evidence type="ECO:0000256" key="1">
    <source>
        <dbReference type="ARBA" id="ARBA00022630"/>
    </source>
</evidence>
<feature type="domain" description="FAD/NAD(P)-binding" evidence="3">
    <location>
        <begin position="9"/>
        <end position="241"/>
    </location>
</feature>
<name>A0A1G2GRT1_9BACT</name>
<dbReference type="SUPFAM" id="SSF51905">
    <property type="entry name" value="FAD/NAD(P)-binding domain"/>
    <property type="match status" value="1"/>
</dbReference>
<protein>
    <recommendedName>
        <fullName evidence="3">FAD/NAD(P)-binding domain-containing protein</fullName>
    </recommendedName>
</protein>
<dbReference type="PANTHER" id="PTHR48105">
    <property type="entry name" value="THIOREDOXIN REDUCTASE 1-RELATED-RELATED"/>
    <property type="match status" value="1"/>
</dbReference>
<dbReference type="EMBL" id="MHNW01000045">
    <property type="protein sequence ID" value="OGZ52518.1"/>
    <property type="molecule type" value="Genomic_DNA"/>
</dbReference>
<dbReference type="InterPro" id="IPR023753">
    <property type="entry name" value="FAD/NAD-binding_dom"/>
</dbReference>
<keyword evidence="1" id="KW-0285">Flavoprotein</keyword>
<evidence type="ECO:0000313" key="4">
    <source>
        <dbReference type="EMBL" id="OGZ52518.1"/>
    </source>
</evidence>
<dbReference type="GO" id="GO:0016491">
    <property type="term" value="F:oxidoreductase activity"/>
    <property type="evidence" value="ECO:0007669"/>
    <property type="project" value="UniProtKB-KW"/>
</dbReference>
<evidence type="ECO:0000259" key="3">
    <source>
        <dbReference type="Pfam" id="PF07992"/>
    </source>
</evidence>
<evidence type="ECO:0000313" key="5">
    <source>
        <dbReference type="Proteomes" id="UP000179106"/>
    </source>
</evidence>
<proteinExistence type="predicted"/>
<gene>
    <name evidence="4" type="ORF">A3B25_02415</name>
</gene>
<reference evidence="4 5" key="1">
    <citation type="journal article" date="2016" name="Nat. Commun.">
        <title>Thousands of microbial genomes shed light on interconnected biogeochemical processes in an aquifer system.</title>
        <authorList>
            <person name="Anantharaman K."/>
            <person name="Brown C.T."/>
            <person name="Hug L.A."/>
            <person name="Sharon I."/>
            <person name="Castelle C.J."/>
            <person name="Probst A.J."/>
            <person name="Thomas B.C."/>
            <person name="Singh A."/>
            <person name="Wilkins M.J."/>
            <person name="Karaoz U."/>
            <person name="Brodie E.L."/>
            <person name="Williams K.H."/>
            <person name="Hubbard S.S."/>
            <person name="Banfield J.F."/>
        </authorList>
    </citation>
    <scope>NUCLEOTIDE SEQUENCE [LARGE SCALE GENOMIC DNA]</scope>
</reference>
<feature type="non-terminal residue" evidence="4">
    <location>
        <position position="1"/>
    </location>
</feature>